<sequence length="164" mass="18703">MAMEAKHYELKILDPDELRPCGDCQACCTAMAVREIEKNNYQRCEHQCSEGCGIYQDRPASCRAFNCGYEAGWIRDRPDKTGVIVDYNAILNCIFLWEGRIGASNYKKVNRLINRLKKLHSTASIHIVTKKNAPSRSICGTEEYKQCETAAEMFYDQMFVNLAS</sequence>
<dbReference type="RefSeq" id="WP_207398136.1">
    <property type="nucleotide sequence ID" value="NZ_JABRWO010000011.1"/>
</dbReference>
<dbReference type="EMBL" id="JABRWO010000011">
    <property type="protein sequence ID" value="MBA2116735.1"/>
    <property type="molecule type" value="Genomic_DNA"/>
</dbReference>
<keyword evidence="2" id="KW-1185">Reference proteome</keyword>
<comment type="caution">
    <text evidence="1">The sequence shown here is derived from an EMBL/GenBank/DDBJ whole genome shotgun (WGS) entry which is preliminary data.</text>
</comment>
<proteinExistence type="predicted"/>
<reference evidence="1 2" key="1">
    <citation type="submission" date="2020-05" db="EMBL/GenBank/DDBJ databases">
        <title>Bremerella alba sp. nov., a novel planctomycete isolated from the surface of the macroalga Fucus spiralis.</title>
        <authorList>
            <person name="Godinho O."/>
            <person name="Botelho R."/>
            <person name="Albuquerque L."/>
            <person name="Wiegand S."/>
            <person name="Da Costa M.S."/>
            <person name="Lobo-Da-Cunha A."/>
            <person name="Jogler C."/>
            <person name="Lage O.M."/>
        </authorList>
    </citation>
    <scope>NUCLEOTIDE SEQUENCE [LARGE SCALE GENOMIC DNA]</scope>
    <source>
        <strain evidence="1 2">FF15</strain>
    </source>
</reference>
<protein>
    <submittedName>
        <fullName evidence="1">Uncharacterized protein</fullName>
    </submittedName>
</protein>
<dbReference type="Proteomes" id="UP000551616">
    <property type="component" value="Unassembled WGS sequence"/>
</dbReference>
<gene>
    <name evidence="1" type="ORF">HOV93_39270</name>
</gene>
<evidence type="ECO:0000313" key="1">
    <source>
        <dbReference type="EMBL" id="MBA2116735.1"/>
    </source>
</evidence>
<evidence type="ECO:0000313" key="2">
    <source>
        <dbReference type="Proteomes" id="UP000551616"/>
    </source>
</evidence>
<organism evidence="1 2">
    <name type="scientific">Bremerella alba</name>
    <dbReference type="NCBI Taxonomy" id="980252"/>
    <lineage>
        <taxon>Bacteria</taxon>
        <taxon>Pseudomonadati</taxon>
        <taxon>Planctomycetota</taxon>
        <taxon>Planctomycetia</taxon>
        <taxon>Pirellulales</taxon>
        <taxon>Pirellulaceae</taxon>
        <taxon>Bremerella</taxon>
    </lineage>
</organism>
<dbReference type="AlphaFoldDB" id="A0A7V9A8Q6"/>
<name>A0A7V9A8Q6_9BACT</name>
<accession>A0A7V9A8Q6</accession>